<keyword evidence="1" id="KW-0812">Transmembrane</keyword>
<sequence length="121" mass="13853">MKLIFFLLLAGVLDSSYLLYTHYMFHISPFCPIDACIPQELPIPSYLLALLGLIWFLAGFFIIFVRSKPLAKFWQILGVLGALGLFSYSATIGYNCYYCYLAHFLGIASVMAYEREVRKCR</sequence>
<evidence type="ECO:0000256" key="1">
    <source>
        <dbReference type="SAM" id="Phobius"/>
    </source>
</evidence>
<dbReference type="AlphaFoldDB" id="A0A7J2TJM0"/>
<keyword evidence="1" id="KW-0472">Membrane</keyword>
<protein>
    <recommendedName>
        <fullName evidence="3">Vitamin K epoxide reductase domain-containing protein</fullName>
    </recommendedName>
</protein>
<organism evidence="2">
    <name type="scientific">Archaeoglobus fulgidus</name>
    <dbReference type="NCBI Taxonomy" id="2234"/>
    <lineage>
        <taxon>Archaea</taxon>
        <taxon>Methanobacteriati</taxon>
        <taxon>Methanobacteriota</taxon>
        <taxon>Archaeoglobi</taxon>
        <taxon>Archaeoglobales</taxon>
        <taxon>Archaeoglobaceae</taxon>
        <taxon>Archaeoglobus</taxon>
    </lineage>
</organism>
<proteinExistence type="predicted"/>
<name>A0A7J2TJM0_ARCFL</name>
<reference evidence="2" key="1">
    <citation type="journal article" date="2020" name="mSystems">
        <title>Genome- and Community-Level Interaction Insights into Carbon Utilization and Element Cycling Functions of Hydrothermarchaeota in Hydrothermal Sediment.</title>
        <authorList>
            <person name="Zhou Z."/>
            <person name="Liu Y."/>
            <person name="Xu W."/>
            <person name="Pan J."/>
            <person name="Luo Z.H."/>
            <person name="Li M."/>
        </authorList>
    </citation>
    <scope>NUCLEOTIDE SEQUENCE [LARGE SCALE GENOMIC DNA]</scope>
    <source>
        <strain evidence="2">SpSt-26</strain>
    </source>
</reference>
<evidence type="ECO:0000313" key="2">
    <source>
        <dbReference type="EMBL" id="HEH35797.1"/>
    </source>
</evidence>
<evidence type="ECO:0008006" key="3">
    <source>
        <dbReference type="Google" id="ProtNLM"/>
    </source>
</evidence>
<comment type="caution">
    <text evidence="2">The sequence shown here is derived from an EMBL/GenBank/DDBJ whole genome shotgun (WGS) entry which is preliminary data.</text>
</comment>
<accession>A0A7J2TJM0</accession>
<gene>
    <name evidence="2" type="ORF">ENP88_06600</name>
</gene>
<feature type="transmembrane region" description="Helical" evidence="1">
    <location>
        <begin position="45"/>
        <end position="66"/>
    </location>
</feature>
<feature type="transmembrane region" description="Helical" evidence="1">
    <location>
        <begin position="73"/>
        <end position="91"/>
    </location>
</feature>
<dbReference type="EMBL" id="DSLA01000099">
    <property type="protein sequence ID" value="HEH35797.1"/>
    <property type="molecule type" value="Genomic_DNA"/>
</dbReference>
<keyword evidence="1" id="KW-1133">Transmembrane helix</keyword>